<evidence type="ECO:0000256" key="8">
    <source>
        <dbReference type="ARBA" id="ARBA00034078"/>
    </source>
</evidence>
<dbReference type="GO" id="GO:0046872">
    <property type="term" value="F:metal ion binding"/>
    <property type="evidence" value="ECO:0007669"/>
    <property type="project" value="UniProtKB-KW"/>
</dbReference>
<evidence type="ECO:0000313" key="10">
    <source>
        <dbReference type="EMBL" id="PRD67487.1"/>
    </source>
</evidence>
<evidence type="ECO:0000256" key="5">
    <source>
        <dbReference type="ARBA" id="ARBA00022982"/>
    </source>
</evidence>
<sequence>MNPASTDQPHVFKGRLEDCGELFAAPADQSLYESMRQAGLDWPVSCRNGTCRSCIGRLVTGQVAYDIPWPGLSLEEKRDGYCLSCIAKPLTDFVLQRA</sequence>
<dbReference type="RefSeq" id="WP_105730924.1">
    <property type="nucleotide sequence ID" value="NZ_PVLR01000057.1"/>
</dbReference>
<dbReference type="GO" id="GO:0051537">
    <property type="term" value="F:2 iron, 2 sulfur cluster binding"/>
    <property type="evidence" value="ECO:0007669"/>
    <property type="project" value="UniProtKB-KW"/>
</dbReference>
<dbReference type="PROSITE" id="PS51085">
    <property type="entry name" value="2FE2S_FER_2"/>
    <property type="match status" value="1"/>
</dbReference>
<evidence type="ECO:0000313" key="11">
    <source>
        <dbReference type="Proteomes" id="UP000238326"/>
    </source>
</evidence>
<keyword evidence="5" id="KW-0249">Electron transport</keyword>
<reference evidence="10 11" key="1">
    <citation type="submission" date="2018-03" db="EMBL/GenBank/DDBJ databases">
        <title>Comparative genomics illustrates the genes involved in a hyperalkaliphilic mechanisms of Serpentinomonas isolated from highly-alkaline calcium-rich serpentinized springs.</title>
        <authorList>
            <person name="Suzuki S."/>
            <person name="Ishii S."/>
            <person name="Walworth N."/>
            <person name="Bird L."/>
            <person name="Kuenen J.G."/>
            <person name="Nealson K.H."/>
        </authorList>
    </citation>
    <scope>NUCLEOTIDE SEQUENCE [LARGE SCALE GENOMIC DNA]</scope>
    <source>
        <strain evidence="10 11">83</strain>
    </source>
</reference>
<evidence type="ECO:0000256" key="7">
    <source>
        <dbReference type="ARBA" id="ARBA00023014"/>
    </source>
</evidence>
<organism evidence="10 11">
    <name type="scientific">Malikia spinosa</name>
    <dbReference type="NCBI Taxonomy" id="86180"/>
    <lineage>
        <taxon>Bacteria</taxon>
        <taxon>Pseudomonadati</taxon>
        <taxon>Pseudomonadota</taxon>
        <taxon>Betaproteobacteria</taxon>
        <taxon>Burkholderiales</taxon>
        <taxon>Comamonadaceae</taxon>
        <taxon>Malikia</taxon>
    </lineage>
</organism>
<protein>
    <submittedName>
        <fullName evidence="10">Ferredoxin</fullName>
    </submittedName>
</protein>
<gene>
    <name evidence="10" type="ORF">C6P61_16010</name>
</gene>
<dbReference type="InterPro" id="IPR001041">
    <property type="entry name" value="2Fe-2S_ferredoxin-type"/>
</dbReference>
<dbReference type="Pfam" id="PF00111">
    <property type="entry name" value="Fer2"/>
    <property type="match status" value="1"/>
</dbReference>
<dbReference type="InterPro" id="IPR012675">
    <property type="entry name" value="Beta-grasp_dom_sf"/>
</dbReference>
<dbReference type="PANTHER" id="PTHR43112:SF3">
    <property type="entry name" value="FERREDOXIN-2, CHLOROPLASTIC"/>
    <property type="match status" value="1"/>
</dbReference>
<keyword evidence="4" id="KW-0479">Metal-binding</keyword>
<comment type="caution">
    <text evidence="10">The sequence shown here is derived from an EMBL/GenBank/DDBJ whole genome shotgun (WGS) entry which is preliminary data.</text>
</comment>
<dbReference type="CDD" id="cd00207">
    <property type="entry name" value="fer2"/>
    <property type="match status" value="1"/>
</dbReference>
<evidence type="ECO:0000256" key="3">
    <source>
        <dbReference type="ARBA" id="ARBA00022714"/>
    </source>
</evidence>
<evidence type="ECO:0000256" key="2">
    <source>
        <dbReference type="ARBA" id="ARBA00022448"/>
    </source>
</evidence>
<keyword evidence="6" id="KW-0408">Iron</keyword>
<dbReference type="OrthoDB" id="9806195at2"/>
<keyword evidence="7" id="KW-0411">Iron-sulfur</keyword>
<dbReference type="AlphaFoldDB" id="A0A2S9KAN0"/>
<evidence type="ECO:0000256" key="1">
    <source>
        <dbReference type="ARBA" id="ARBA00007874"/>
    </source>
</evidence>
<evidence type="ECO:0000256" key="4">
    <source>
        <dbReference type="ARBA" id="ARBA00022723"/>
    </source>
</evidence>
<dbReference type="Proteomes" id="UP000238326">
    <property type="component" value="Unassembled WGS sequence"/>
</dbReference>
<dbReference type="EMBL" id="PVLR01000057">
    <property type="protein sequence ID" value="PRD67487.1"/>
    <property type="molecule type" value="Genomic_DNA"/>
</dbReference>
<dbReference type="SUPFAM" id="SSF54292">
    <property type="entry name" value="2Fe-2S ferredoxin-like"/>
    <property type="match status" value="1"/>
</dbReference>
<comment type="cofactor">
    <cofactor evidence="8">
        <name>[2Fe-2S] cluster</name>
        <dbReference type="ChEBI" id="CHEBI:190135"/>
    </cofactor>
</comment>
<dbReference type="PANTHER" id="PTHR43112">
    <property type="entry name" value="FERREDOXIN"/>
    <property type="match status" value="1"/>
</dbReference>
<keyword evidence="2" id="KW-0813">Transport</keyword>
<evidence type="ECO:0000256" key="6">
    <source>
        <dbReference type="ARBA" id="ARBA00023004"/>
    </source>
</evidence>
<comment type="similarity">
    <text evidence="1">Belongs to the 2Fe2S plant-type ferredoxin family.</text>
</comment>
<keyword evidence="11" id="KW-1185">Reference proteome</keyword>
<accession>A0A2S9KAN0</accession>
<dbReference type="InterPro" id="IPR036010">
    <property type="entry name" value="2Fe-2S_ferredoxin-like_sf"/>
</dbReference>
<dbReference type="Gene3D" id="3.10.20.30">
    <property type="match status" value="1"/>
</dbReference>
<keyword evidence="3" id="KW-0001">2Fe-2S</keyword>
<evidence type="ECO:0000259" key="9">
    <source>
        <dbReference type="PROSITE" id="PS51085"/>
    </source>
</evidence>
<proteinExistence type="inferred from homology"/>
<feature type="domain" description="2Fe-2S ferredoxin-type" evidence="9">
    <location>
        <begin position="10"/>
        <end position="98"/>
    </location>
</feature>
<name>A0A2S9KAN0_9BURK</name>